<dbReference type="PANTHER" id="PTHR47237">
    <property type="entry name" value="SLL0310 PROTEIN"/>
    <property type="match status" value="1"/>
</dbReference>
<comment type="caution">
    <text evidence="2">The sequence shown here is derived from an EMBL/GenBank/DDBJ whole genome shotgun (WGS) entry which is preliminary data.</text>
</comment>
<sequence length="280" mass="29885">MTPPKIHALTIDDLDDCLAIAVDRDWRPEAHKWRLLFELGTVYGTRDEHDSLVGTTAVTRFEGVAAIGMVLVAKSHAGRGLGRALMEHAIAADADAVFILNATEFGQPLYSKLGFVTVGMTHTHVGVFGAAVESAATDTVTRVVGVGEVPSLVELDAAVVGARRASLIERLFGYADEIRVVERDGETTGFAARWSNIDNTQIGPIVAESEDDAKALINDLAAGAGGPVRLDLDGRHPRLRAWASEHGVAPLHSSTLMVKNAASFPGDRSRWFSPLMQAVG</sequence>
<dbReference type="Proteomes" id="UP001596306">
    <property type="component" value="Unassembled WGS sequence"/>
</dbReference>
<dbReference type="Gene3D" id="3.40.630.30">
    <property type="match status" value="1"/>
</dbReference>
<evidence type="ECO:0000259" key="1">
    <source>
        <dbReference type="PROSITE" id="PS51186"/>
    </source>
</evidence>
<proteinExistence type="predicted"/>
<accession>A0ABW1VDN7</accession>
<dbReference type="RefSeq" id="WP_386727145.1">
    <property type="nucleotide sequence ID" value="NZ_JBHSTP010000001.1"/>
</dbReference>
<dbReference type="Gene3D" id="3.40.630.90">
    <property type="match status" value="1"/>
</dbReference>
<dbReference type="InterPro" id="IPR052729">
    <property type="entry name" value="Acyl/Acetyltrans_Enzymes"/>
</dbReference>
<dbReference type="PROSITE" id="PS51186">
    <property type="entry name" value="GNAT"/>
    <property type="match status" value="1"/>
</dbReference>
<dbReference type="CDD" id="cd04301">
    <property type="entry name" value="NAT_SF"/>
    <property type="match status" value="1"/>
</dbReference>
<dbReference type="Pfam" id="PF13508">
    <property type="entry name" value="Acetyltransf_7"/>
    <property type="match status" value="1"/>
</dbReference>
<dbReference type="PANTHER" id="PTHR47237:SF2">
    <property type="entry name" value="BLL4206 PROTEIN"/>
    <property type="match status" value="1"/>
</dbReference>
<protein>
    <submittedName>
        <fullName evidence="2">GNAT family N-acetyltransferase</fullName>
        <ecNumber evidence="2">2.3.1.-</ecNumber>
    </submittedName>
</protein>
<dbReference type="EC" id="2.3.1.-" evidence="2"/>
<gene>
    <name evidence="2" type="ORF">ACFQB0_02420</name>
</gene>
<dbReference type="Pfam" id="PF18014">
    <property type="entry name" value="Acetyltransf_18"/>
    <property type="match status" value="1"/>
</dbReference>
<keyword evidence="3" id="KW-1185">Reference proteome</keyword>
<dbReference type="InterPro" id="IPR041496">
    <property type="entry name" value="YitH/HolE_GNAT"/>
</dbReference>
<dbReference type="SUPFAM" id="SSF55729">
    <property type="entry name" value="Acyl-CoA N-acyltransferases (Nat)"/>
    <property type="match status" value="1"/>
</dbReference>
<dbReference type="EMBL" id="JBHSTP010000001">
    <property type="protein sequence ID" value="MFC6354968.1"/>
    <property type="molecule type" value="Genomic_DNA"/>
</dbReference>
<dbReference type="InterPro" id="IPR000182">
    <property type="entry name" value="GNAT_dom"/>
</dbReference>
<reference evidence="3" key="1">
    <citation type="journal article" date="2019" name="Int. J. Syst. Evol. Microbiol.">
        <title>The Global Catalogue of Microorganisms (GCM) 10K type strain sequencing project: providing services to taxonomists for standard genome sequencing and annotation.</title>
        <authorList>
            <consortium name="The Broad Institute Genomics Platform"/>
            <consortium name="The Broad Institute Genome Sequencing Center for Infectious Disease"/>
            <person name="Wu L."/>
            <person name="Ma J."/>
        </authorList>
    </citation>
    <scope>NUCLEOTIDE SEQUENCE [LARGE SCALE GENOMIC DNA]</scope>
    <source>
        <strain evidence="3">CCUG 43304</strain>
    </source>
</reference>
<evidence type="ECO:0000313" key="2">
    <source>
        <dbReference type="EMBL" id="MFC6354968.1"/>
    </source>
</evidence>
<feature type="domain" description="N-acetyltransferase" evidence="1">
    <location>
        <begin position="4"/>
        <end position="139"/>
    </location>
</feature>
<evidence type="ECO:0000313" key="3">
    <source>
        <dbReference type="Proteomes" id="UP001596306"/>
    </source>
</evidence>
<dbReference type="GO" id="GO:0016746">
    <property type="term" value="F:acyltransferase activity"/>
    <property type="evidence" value="ECO:0007669"/>
    <property type="project" value="UniProtKB-KW"/>
</dbReference>
<name>A0ABW1VDN7_9MICO</name>
<keyword evidence="2" id="KW-0012">Acyltransferase</keyword>
<keyword evidence="2" id="KW-0808">Transferase</keyword>
<dbReference type="InterPro" id="IPR016181">
    <property type="entry name" value="Acyl_CoA_acyltransferase"/>
</dbReference>
<organism evidence="2 3">
    <name type="scientific">Luethyella okanaganae</name>
    <dbReference type="NCBI Taxonomy" id="69372"/>
    <lineage>
        <taxon>Bacteria</taxon>
        <taxon>Bacillati</taxon>
        <taxon>Actinomycetota</taxon>
        <taxon>Actinomycetes</taxon>
        <taxon>Micrococcales</taxon>
        <taxon>Microbacteriaceae</taxon>
        <taxon>Luethyella</taxon>
    </lineage>
</organism>